<gene>
    <name evidence="2" type="ORF">SAMN02745166_04874</name>
</gene>
<dbReference type="Proteomes" id="UP000190774">
    <property type="component" value="Unassembled WGS sequence"/>
</dbReference>
<dbReference type="Pfam" id="PF00239">
    <property type="entry name" value="Resolvase"/>
    <property type="match status" value="1"/>
</dbReference>
<protein>
    <submittedName>
        <fullName evidence="2">Site-specific DNA recombinase</fullName>
    </submittedName>
</protein>
<dbReference type="PANTHER" id="PTHR30461:SF19">
    <property type="entry name" value="SITE-SPECIFIC RECOMBINASE RESOLVASE FAMILY"/>
    <property type="match status" value="1"/>
</dbReference>
<evidence type="ECO:0000313" key="3">
    <source>
        <dbReference type="Proteomes" id="UP000190774"/>
    </source>
</evidence>
<dbReference type="SUPFAM" id="SSF53041">
    <property type="entry name" value="Resolvase-like"/>
    <property type="match status" value="1"/>
</dbReference>
<name>A0A1T4Z2D9_9BACT</name>
<dbReference type="PANTHER" id="PTHR30461">
    <property type="entry name" value="DNA-INVERTASE FROM LAMBDOID PROPHAGE"/>
    <property type="match status" value="1"/>
</dbReference>
<dbReference type="OrthoDB" id="9797501at2"/>
<organism evidence="2 3">
    <name type="scientific">Prosthecobacter debontii</name>
    <dbReference type="NCBI Taxonomy" id="48467"/>
    <lineage>
        <taxon>Bacteria</taxon>
        <taxon>Pseudomonadati</taxon>
        <taxon>Verrucomicrobiota</taxon>
        <taxon>Verrucomicrobiia</taxon>
        <taxon>Verrucomicrobiales</taxon>
        <taxon>Verrucomicrobiaceae</taxon>
        <taxon>Prosthecobacter</taxon>
    </lineage>
</organism>
<dbReference type="InterPro" id="IPR036162">
    <property type="entry name" value="Resolvase-like_N_sf"/>
</dbReference>
<keyword evidence="3" id="KW-1185">Reference proteome</keyword>
<dbReference type="GO" id="GO:0000150">
    <property type="term" value="F:DNA strand exchange activity"/>
    <property type="evidence" value="ECO:0007669"/>
    <property type="project" value="InterPro"/>
</dbReference>
<dbReference type="GO" id="GO:0003677">
    <property type="term" value="F:DNA binding"/>
    <property type="evidence" value="ECO:0007669"/>
    <property type="project" value="InterPro"/>
</dbReference>
<dbReference type="RefSeq" id="WP_078815987.1">
    <property type="nucleotide sequence ID" value="NZ_FUYE01000026.1"/>
</dbReference>
<dbReference type="InterPro" id="IPR006119">
    <property type="entry name" value="Resolv_N"/>
</dbReference>
<evidence type="ECO:0000313" key="2">
    <source>
        <dbReference type="EMBL" id="SKB08204.1"/>
    </source>
</evidence>
<sequence>MEASTVPVPVAILVRVSTAKQETTRQITELKSLADLKGWQVIAVCEEAGVSGRANEHERHGLHEIEELACAGKIKKVLVHEVSRLARRNSLVHKFVETMEELGVSLYWHAQGVETLMSNGKRNPAAAIMLALLAEMARNEVETLSTRIKSGLAEARRKGRRLGRPPGSGLERSKLLAKHRDIIRLVKAGQSVRNAAKISGKGVSTVQRIIAALAA</sequence>
<dbReference type="EMBL" id="FUYE01000026">
    <property type="protein sequence ID" value="SKB08204.1"/>
    <property type="molecule type" value="Genomic_DNA"/>
</dbReference>
<proteinExistence type="predicted"/>
<dbReference type="Gene3D" id="3.40.50.1390">
    <property type="entry name" value="Resolvase, N-terminal catalytic domain"/>
    <property type="match status" value="1"/>
</dbReference>
<reference evidence="3" key="1">
    <citation type="submission" date="2017-02" db="EMBL/GenBank/DDBJ databases">
        <authorList>
            <person name="Varghese N."/>
            <person name="Submissions S."/>
        </authorList>
    </citation>
    <scope>NUCLEOTIDE SEQUENCE [LARGE SCALE GENOMIC DNA]</scope>
    <source>
        <strain evidence="3">ATCC 700200</strain>
    </source>
</reference>
<dbReference type="STRING" id="48467.SAMN02745166_04874"/>
<dbReference type="InterPro" id="IPR050639">
    <property type="entry name" value="SSR_resolvase"/>
</dbReference>
<dbReference type="AlphaFoldDB" id="A0A1T4Z2D9"/>
<dbReference type="PROSITE" id="PS51736">
    <property type="entry name" value="RECOMBINASES_3"/>
    <property type="match status" value="1"/>
</dbReference>
<feature type="domain" description="Resolvase/invertase-type recombinase catalytic" evidence="1">
    <location>
        <begin position="9"/>
        <end position="159"/>
    </location>
</feature>
<evidence type="ECO:0000259" key="1">
    <source>
        <dbReference type="PROSITE" id="PS51736"/>
    </source>
</evidence>
<dbReference type="CDD" id="cd00338">
    <property type="entry name" value="Ser_Recombinase"/>
    <property type="match status" value="1"/>
</dbReference>
<dbReference type="SMART" id="SM00857">
    <property type="entry name" value="Resolvase"/>
    <property type="match status" value="1"/>
</dbReference>
<accession>A0A1T4Z2D9</accession>